<dbReference type="PANTHER" id="PTHR31285:SF0">
    <property type="entry name" value="NICOTINAMIDE MONONUCLEOTIDE ADENYLYLTRANSFERASE"/>
    <property type="match status" value="1"/>
</dbReference>
<dbReference type="GO" id="GO:0000309">
    <property type="term" value="F:nicotinamide-nucleotide adenylyltransferase activity"/>
    <property type="evidence" value="ECO:0007669"/>
    <property type="project" value="TreeGrafter"/>
</dbReference>
<name>A0A160V7Q4_9ZZZZ</name>
<sequence length="63" mass="7058">MLTALAEMWASGCRFLVAGREADGTFHTLDNVEIPEGFRPLFQEIPESRFRIDISSTALRAES</sequence>
<proteinExistence type="predicted"/>
<dbReference type="GO" id="GO:0005737">
    <property type="term" value="C:cytoplasm"/>
    <property type="evidence" value="ECO:0007669"/>
    <property type="project" value="TreeGrafter"/>
</dbReference>
<accession>A0A160V7Q4</accession>
<dbReference type="PANTHER" id="PTHR31285">
    <property type="entry name" value="NICOTINAMIDE MONONUCLEOTIDE ADENYLYLTRANSFERASE"/>
    <property type="match status" value="1"/>
</dbReference>
<reference evidence="1" key="1">
    <citation type="submission" date="2015-10" db="EMBL/GenBank/DDBJ databases">
        <authorList>
            <person name="Gilbert D.G."/>
        </authorList>
    </citation>
    <scope>NUCLEOTIDE SEQUENCE</scope>
</reference>
<evidence type="ECO:0000313" key="1">
    <source>
        <dbReference type="EMBL" id="CUV01155.1"/>
    </source>
</evidence>
<dbReference type="GO" id="GO:0016887">
    <property type="term" value="F:ATP hydrolysis activity"/>
    <property type="evidence" value="ECO:0007669"/>
    <property type="project" value="TreeGrafter"/>
</dbReference>
<dbReference type="EMBL" id="FAXA01000016">
    <property type="protein sequence ID" value="CUV01155.1"/>
    <property type="molecule type" value="Genomic_DNA"/>
</dbReference>
<gene>
    <name evidence="1" type="ORF">MGWOODY_Clf547</name>
</gene>
<protein>
    <submittedName>
        <fullName evidence="1">Gb/AAD14522.1</fullName>
    </submittedName>
</protein>
<dbReference type="GO" id="GO:0005634">
    <property type="term" value="C:nucleus"/>
    <property type="evidence" value="ECO:0007669"/>
    <property type="project" value="TreeGrafter"/>
</dbReference>
<organism evidence="1">
    <name type="scientific">hydrothermal vent metagenome</name>
    <dbReference type="NCBI Taxonomy" id="652676"/>
    <lineage>
        <taxon>unclassified sequences</taxon>
        <taxon>metagenomes</taxon>
        <taxon>ecological metagenomes</taxon>
    </lineage>
</organism>
<dbReference type="AlphaFoldDB" id="A0A160V7Q4"/>